<name>A0A3P6CZ23_BRAOL</name>
<gene>
    <name evidence="1" type="ORF">BOLC2T09832H</name>
</gene>
<evidence type="ECO:0008006" key="2">
    <source>
        <dbReference type="Google" id="ProtNLM"/>
    </source>
</evidence>
<evidence type="ECO:0000313" key="1">
    <source>
        <dbReference type="EMBL" id="VDD23923.1"/>
    </source>
</evidence>
<reference evidence="1" key="1">
    <citation type="submission" date="2018-11" db="EMBL/GenBank/DDBJ databases">
        <authorList>
            <consortium name="Genoscope - CEA"/>
            <person name="William W."/>
        </authorList>
    </citation>
    <scope>NUCLEOTIDE SEQUENCE</scope>
</reference>
<proteinExistence type="predicted"/>
<protein>
    <recommendedName>
        <fullName evidence="2">Reverse transcriptase zinc-binding domain-containing protein</fullName>
    </recommendedName>
</protein>
<accession>A0A3P6CZ23</accession>
<dbReference type="EMBL" id="LR031874">
    <property type="protein sequence ID" value="VDD23923.1"/>
    <property type="molecule type" value="Genomic_DNA"/>
</dbReference>
<organism evidence="1">
    <name type="scientific">Brassica oleracea</name>
    <name type="common">Wild cabbage</name>
    <dbReference type="NCBI Taxonomy" id="3712"/>
    <lineage>
        <taxon>Eukaryota</taxon>
        <taxon>Viridiplantae</taxon>
        <taxon>Streptophyta</taxon>
        <taxon>Embryophyta</taxon>
        <taxon>Tracheophyta</taxon>
        <taxon>Spermatophyta</taxon>
        <taxon>Magnoliopsida</taxon>
        <taxon>eudicotyledons</taxon>
        <taxon>Gunneridae</taxon>
        <taxon>Pentapetalae</taxon>
        <taxon>rosids</taxon>
        <taxon>malvids</taxon>
        <taxon>Brassicales</taxon>
        <taxon>Brassicaceae</taxon>
        <taxon>Brassiceae</taxon>
        <taxon>Brassica</taxon>
    </lineage>
</organism>
<sequence length="272" mass="32536">MEVHNCQQVRFWTDLWHPSGRLIEVAGEIGTQKLGIERSALICDVWDGDRWIFRQCRDVRIREIIHMIENHRMAEDRTANDAVLWRQNETKFCDFFSTSATWHQLRTHRPPTAWSKVVWFTLGVPRFATLKDACFVVNQMSLETTLFFACPYYTFTLWIEVVGNLLRKDPDSDWDNTLDHLQTGGFDQIRFILLRLVFQVTIYMIWRERNDRKNSKKPRQVHQLAKVIDKIIRNRLLSVRYWEKPRLGGLIMQCWYQAHLDRNFILLFNSCT</sequence>
<dbReference type="AlphaFoldDB" id="A0A3P6CZ23"/>